<evidence type="ECO:0000256" key="2">
    <source>
        <dbReference type="SAM" id="Phobius"/>
    </source>
</evidence>
<keyword evidence="2" id="KW-1133">Transmembrane helix</keyword>
<dbReference type="PANTHER" id="PTHR15026">
    <property type="entry name" value="CALCIUM-SIGNAL MODULATING CYCLOPHILIN LIGAND CAML"/>
    <property type="match status" value="1"/>
</dbReference>
<evidence type="ECO:0000313" key="3">
    <source>
        <dbReference type="EnsemblMetazoa" id="XP_038060199.1"/>
    </source>
</evidence>
<evidence type="ECO:0000313" key="4">
    <source>
        <dbReference type="Proteomes" id="UP000887568"/>
    </source>
</evidence>
<reference evidence="3" key="1">
    <citation type="submission" date="2022-11" db="UniProtKB">
        <authorList>
            <consortium name="EnsemblMetazoa"/>
        </authorList>
    </citation>
    <scope>IDENTIFICATION</scope>
</reference>
<proteinExistence type="predicted"/>
<feature type="transmembrane region" description="Helical" evidence="2">
    <location>
        <begin position="248"/>
        <end position="266"/>
    </location>
</feature>
<feature type="compositionally biased region" description="Polar residues" evidence="1">
    <location>
        <begin position="185"/>
        <end position="197"/>
    </location>
</feature>
<name>A0A914A9W4_PATMI</name>
<dbReference type="EnsemblMetazoa" id="XM_038204271.1">
    <property type="protein sequence ID" value="XP_038060199.1"/>
    <property type="gene ID" value="LOC119731198"/>
</dbReference>
<keyword evidence="2" id="KW-0812">Transmembrane</keyword>
<feature type="compositionally biased region" description="Basic and acidic residues" evidence="1">
    <location>
        <begin position="112"/>
        <end position="131"/>
    </location>
</feature>
<protein>
    <recommendedName>
        <fullName evidence="5">Calcium signal-modulating cyclophilin ligand</fullName>
    </recommendedName>
</protein>
<evidence type="ECO:0008006" key="5">
    <source>
        <dbReference type="Google" id="ProtNLM"/>
    </source>
</evidence>
<feature type="region of interest" description="Disordered" evidence="1">
    <location>
        <begin position="59"/>
        <end position="225"/>
    </location>
</feature>
<feature type="transmembrane region" description="Helical" evidence="2">
    <location>
        <begin position="272"/>
        <end position="288"/>
    </location>
</feature>
<dbReference type="InterPro" id="IPR016719">
    <property type="entry name" value="CAMLG"/>
</dbReference>
<dbReference type="GeneID" id="119731198"/>
<keyword evidence="4" id="KW-1185">Reference proteome</keyword>
<dbReference type="AlphaFoldDB" id="A0A914A9W4"/>
<evidence type="ECO:0000256" key="1">
    <source>
        <dbReference type="SAM" id="MobiDB-lite"/>
    </source>
</evidence>
<sequence>MADISARRESRRQKLLQSSEERFQKIKQLNEKQQGSIVEAKEDAEMSAATTPLVSIDQAQSENAHEGENAISTLPLEDSQAERSCQIDCERTKESVDQSIDAQGVHSSSLEHIGRSNMVHEEAEANPHGDVECLQSSDTAAQQVVESNPTHPQRSDQVAATPASPNNSSAISCSFPVHSSHPTHRNQIQNSSIQNTSPPIPSSEHKPVSTADTGTSLTEQPQPQLAAQDVQDLSSTPQTGQVWMLRELVVVLVAILMRGLLVVHWFKSVGGQSVIIPFIALEVLFFSIRPQTLQPSSGVMVKVLSFAAMMCSIPQAVIKKFQLTLSIINTFCEDLALYLFVFILTHAMVEILS</sequence>
<dbReference type="PANTHER" id="PTHR15026:SF0">
    <property type="entry name" value="GUIDED ENTRY OF TAIL-ANCHORED PROTEINS FACTOR CAMLG"/>
    <property type="match status" value="1"/>
</dbReference>
<accession>A0A914A9W4</accession>
<organism evidence="3 4">
    <name type="scientific">Patiria miniata</name>
    <name type="common">Bat star</name>
    <name type="synonym">Asterina miniata</name>
    <dbReference type="NCBI Taxonomy" id="46514"/>
    <lineage>
        <taxon>Eukaryota</taxon>
        <taxon>Metazoa</taxon>
        <taxon>Echinodermata</taxon>
        <taxon>Eleutherozoa</taxon>
        <taxon>Asterozoa</taxon>
        <taxon>Asteroidea</taxon>
        <taxon>Valvatacea</taxon>
        <taxon>Valvatida</taxon>
        <taxon>Asterinidae</taxon>
        <taxon>Patiria</taxon>
    </lineage>
</organism>
<dbReference type="Proteomes" id="UP000887568">
    <property type="component" value="Unplaced"/>
</dbReference>
<dbReference type="OMA" id="FILTHAM"/>
<feature type="compositionally biased region" description="Low complexity" evidence="1">
    <location>
        <begin position="159"/>
        <end position="172"/>
    </location>
</feature>
<dbReference type="RefSeq" id="XP_038060199.1">
    <property type="nucleotide sequence ID" value="XM_038204271.1"/>
</dbReference>
<feature type="compositionally biased region" description="Polar residues" evidence="1">
    <location>
        <begin position="210"/>
        <end position="225"/>
    </location>
</feature>
<dbReference type="OrthoDB" id="10522622at2759"/>
<keyword evidence="2" id="KW-0472">Membrane</keyword>
<feature type="transmembrane region" description="Helical" evidence="2">
    <location>
        <begin position="324"/>
        <end position="349"/>
    </location>
</feature>
<feature type="compositionally biased region" description="Polar residues" evidence="1">
    <location>
        <begin position="97"/>
        <end position="110"/>
    </location>
</feature>
<feature type="transmembrane region" description="Helical" evidence="2">
    <location>
        <begin position="300"/>
        <end position="318"/>
    </location>
</feature>
<feature type="compositionally biased region" description="Polar residues" evidence="1">
    <location>
        <begin position="134"/>
        <end position="158"/>
    </location>
</feature>
<dbReference type="GO" id="GO:0071816">
    <property type="term" value="P:tail-anchored membrane protein insertion into ER membrane"/>
    <property type="evidence" value="ECO:0007669"/>
    <property type="project" value="TreeGrafter"/>
</dbReference>
<dbReference type="GO" id="GO:0043529">
    <property type="term" value="C:GET complex"/>
    <property type="evidence" value="ECO:0007669"/>
    <property type="project" value="TreeGrafter"/>
</dbReference>